<dbReference type="Proteomes" id="UP000002009">
    <property type="component" value="Chromosome 9"/>
</dbReference>
<dbReference type="InParanoid" id="C1ECT5"/>
<dbReference type="InterPro" id="IPR011992">
    <property type="entry name" value="EF-hand-dom_pair"/>
</dbReference>
<organism evidence="2 3">
    <name type="scientific">Micromonas commoda (strain RCC299 / NOUM17 / CCMP2709)</name>
    <name type="common">Picoplanktonic green alga</name>
    <dbReference type="NCBI Taxonomy" id="296587"/>
    <lineage>
        <taxon>Eukaryota</taxon>
        <taxon>Viridiplantae</taxon>
        <taxon>Chlorophyta</taxon>
        <taxon>Mamiellophyceae</taxon>
        <taxon>Mamiellales</taxon>
        <taxon>Mamiellaceae</taxon>
        <taxon>Micromonas</taxon>
    </lineage>
</organism>
<dbReference type="PROSITE" id="PS50222">
    <property type="entry name" value="EF_HAND_2"/>
    <property type="match status" value="2"/>
</dbReference>
<proteinExistence type="predicted"/>
<sequence>MARMNVETAIDKTKAVVVELLQARALNTGADIEPRAWRTMPPPRCPYVVELAPKLPAALVPFAGSAAGLSGFEATAQISKNMRDKKDQIAATAREGAKVVAERDLEAARIEALRPPDAVPEPEPEVIPPPRVTPRDLFALLRNHFAPDGNATTGLRETFHRFDDDGDGALTRVQFRDFVKSAIPDATQRELRHFEHLSVGDGDAPVSLNVLREALRGAQRAFKASKIRAAAVDPRAPAMPDRVRDRAAEVIAPLEGVLIRLKKALDSSDETPREIFDRFDVDEDEHVTEPELKAIVKSLVPTFTADEIRMAMAHVFEHGAEARARFDEDGVELPPAPDGAVAWLAFNDAIRAMNKVVT</sequence>
<evidence type="ECO:0000259" key="1">
    <source>
        <dbReference type="PROSITE" id="PS50222"/>
    </source>
</evidence>
<dbReference type="GO" id="GO:0005509">
    <property type="term" value="F:calcium ion binding"/>
    <property type="evidence" value="ECO:0007669"/>
    <property type="project" value="InterPro"/>
</dbReference>
<protein>
    <recommendedName>
        <fullName evidence="1">EF-hand domain-containing protein</fullName>
    </recommendedName>
</protein>
<evidence type="ECO:0000313" key="3">
    <source>
        <dbReference type="Proteomes" id="UP000002009"/>
    </source>
</evidence>
<dbReference type="SMART" id="SM00054">
    <property type="entry name" value="EFh"/>
    <property type="match status" value="2"/>
</dbReference>
<dbReference type="GeneID" id="8246243"/>
<gene>
    <name evidence="2" type="ORF">MICPUN_108935</name>
</gene>
<dbReference type="KEGG" id="mis:MICPUN_108935"/>
<accession>C1ECT5</accession>
<dbReference type="AlphaFoldDB" id="C1ECT5"/>
<dbReference type="InterPro" id="IPR002048">
    <property type="entry name" value="EF_hand_dom"/>
</dbReference>
<dbReference type="Gene3D" id="1.10.238.10">
    <property type="entry name" value="EF-hand"/>
    <property type="match status" value="2"/>
</dbReference>
<feature type="domain" description="EF-hand" evidence="1">
    <location>
        <begin position="267"/>
        <end position="302"/>
    </location>
</feature>
<dbReference type="OrthoDB" id="447797at2759"/>
<feature type="domain" description="EF-hand" evidence="1">
    <location>
        <begin position="150"/>
        <end position="185"/>
    </location>
</feature>
<dbReference type="EMBL" id="CP001329">
    <property type="protein sequence ID" value="ACO65962.1"/>
    <property type="molecule type" value="Genomic_DNA"/>
</dbReference>
<dbReference type="RefSeq" id="XP_002504704.1">
    <property type="nucleotide sequence ID" value="XM_002504658.1"/>
</dbReference>
<evidence type="ECO:0000313" key="2">
    <source>
        <dbReference type="EMBL" id="ACO65962.1"/>
    </source>
</evidence>
<keyword evidence="3" id="KW-1185">Reference proteome</keyword>
<reference evidence="2 3" key="1">
    <citation type="journal article" date="2009" name="Science">
        <title>Green evolution and dynamic adaptations revealed by genomes of the marine picoeukaryotes Micromonas.</title>
        <authorList>
            <person name="Worden A.Z."/>
            <person name="Lee J.H."/>
            <person name="Mock T."/>
            <person name="Rouze P."/>
            <person name="Simmons M.P."/>
            <person name="Aerts A.L."/>
            <person name="Allen A.E."/>
            <person name="Cuvelier M.L."/>
            <person name="Derelle E."/>
            <person name="Everett M.V."/>
            <person name="Foulon E."/>
            <person name="Grimwood J."/>
            <person name="Gundlach H."/>
            <person name="Henrissat B."/>
            <person name="Napoli C."/>
            <person name="McDonald S.M."/>
            <person name="Parker M.S."/>
            <person name="Rombauts S."/>
            <person name="Salamov A."/>
            <person name="Von Dassow P."/>
            <person name="Badger J.H."/>
            <person name="Coutinho P.M."/>
            <person name="Demir E."/>
            <person name="Dubchak I."/>
            <person name="Gentemann C."/>
            <person name="Eikrem W."/>
            <person name="Gready J.E."/>
            <person name="John U."/>
            <person name="Lanier W."/>
            <person name="Lindquist E.A."/>
            <person name="Lucas S."/>
            <person name="Mayer K.F."/>
            <person name="Moreau H."/>
            <person name="Not F."/>
            <person name="Otillar R."/>
            <person name="Panaud O."/>
            <person name="Pangilinan J."/>
            <person name="Paulsen I."/>
            <person name="Piegu B."/>
            <person name="Poliakov A."/>
            <person name="Robbens S."/>
            <person name="Schmutz J."/>
            <person name="Toulza E."/>
            <person name="Wyss T."/>
            <person name="Zelensky A."/>
            <person name="Zhou K."/>
            <person name="Armbrust E.V."/>
            <person name="Bhattacharya D."/>
            <person name="Goodenough U.W."/>
            <person name="Van de Peer Y."/>
            <person name="Grigoriev I.V."/>
        </authorList>
    </citation>
    <scope>NUCLEOTIDE SEQUENCE [LARGE SCALE GENOMIC DNA]</scope>
    <source>
        <strain evidence="3">RCC299 / NOUM17</strain>
    </source>
</reference>
<dbReference type="SUPFAM" id="SSF47473">
    <property type="entry name" value="EF-hand"/>
    <property type="match status" value="1"/>
</dbReference>
<name>C1ECT5_MICCC</name>